<name>A0A398BHZ0_9BACI</name>
<accession>A0A398BHZ0</accession>
<dbReference type="PANTHER" id="PTHR37829:SF3">
    <property type="entry name" value="PROTEIN JAYE-RELATED"/>
    <property type="match status" value="1"/>
</dbReference>
<dbReference type="InterPro" id="IPR052399">
    <property type="entry name" value="Phage_Baseplate_Assmbl_Protein"/>
</dbReference>
<reference evidence="2 3" key="1">
    <citation type="submission" date="2018-08" db="EMBL/GenBank/DDBJ databases">
        <title>Bacillus jemisoniae sp. nov., Bacillus chryseoplanitiae sp. nov., Bacillus resnikiae sp. nov., and Bacillus frankliniae sp. nov., isolated from Viking spacecraft and associated surfaces.</title>
        <authorList>
            <person name="Seuylemezian A."/>
            <person name="Vaishampayan P."/>
        </authorList>
    </citation>
    <scope>NUCLEOTIDE SEQUENCE [LARGE SCALE GENOMIC DNA]</scope>
    <source>
        <strain evidence="2 3">MA001</strain>
    </source>
</reference>
<dbReference type="PANTHER" id="PTHR37829">
    <property type="entry name" value="PHAGE-LIKE ELEMENT PBSX PROTEIN XKDT"/>
    <property type="match status" value="1"/>
</dbReference>
<proteinExistence type="predicted"/>
<protein>
    <recommendedName>
        <fullName evidence="1">Baseplate protein J-like barrel domain-containing protein</fullName>
    </recommendedName>
</protein>
<keyword evidence="3" id="KW-1185">Reference proteome</keyword>
<dbReference type="RefSeq" id="WP_119116441.1">
    <property type="nucleotide sequence ID" value="NZ_QWVS01000013.1"/>
</dbReference>
<feature type="domain" description="Baseplate protein J-like barrel" evidence="1">
    <location>
        <begin position="95"/>
        <end position="176"/>
    </location>
</feature>
<dbReference type="Pfam" id="PF04865">
    <property type="entry name" value="Baseplate_J"/>
    <property type="match status" value="1"/>
</dbReference>
<dbReference type="AlphaFoldDB" id="A0A398BHZ0"/>
<gene>
    <name evidence="2" type="ORF">D1953_06940</name>
</gene>
<evidence type="ECO:0000259" key="1">
    <source>
        <dbReference type="Pfam" id="PF04865"/>
    </source>
</evidence>
<comment type="caution">
    <text evidence="2">The sequence shown here is derived from an EMBL/GenBank/DDBJ whole genome shotgun (WGS) entry which is preliminary data.</text>
</comment>
<dbReference type="InterPro" id="IPR006949">
    <property type="entry name" value="Barrel_Baseplate_J-like"/>
</dbReference>
<dbReference type="Proteomes" id="UP000266016">
    <property type="component" value="Unassembled WGS sequence"/>
</dbReference>
<dbReference type="EMBL" id="QWVS01000013">
    <property type="protein sequence ID" value="RID87046.1"/>
    <property type="molecule type" value="Genomic_DNA"/>
</dbReference>
<evidence type="ECO:0000313" key="2">
    <source>
        <dbReference type="EMBL" id="RID87046.1"/>
    </source>
</evidence>
<sequence>MLDENGFKKKTYAELIEEMEAKAREGFGETINLSPRSFLGILIRLYAWFLAIVWQVIEKVYNNSFPGTAEGVSLDRAVRFKGISRNLEEYAYGKVKIRGTPGATIETGFIVGTKNNIYFETTEDAVLDEIGEAIVEIYAEEKGTQGNVAAGEITEILYPDPEVVFEVINLEPTAGGTDRETDTALYTRYQSYPPNKGSSDLEGIQAELLEVPGVRDAIVSQNTSMVEKDGIPPKSIAPFVFGGTDLDVAKAIFGRKSGGIQSFGSTVVEVLDSKNIKHYIGFTRPEIIQIYVRVALTKKANFPSDGIEIVRSQILNYIGGESESGTEYPGLGLKQNVIINQIVWSIIELNIVDDVTVELSTDGVTYASGNITVLDGKVAKTSFDKVVVS</sequence>
<organism evidence="2 3">
    <name type="scientific">Peribacillus asahii</name>
    <dbReference type="NCBI Taxonomy" id="228899"/>
    <lineage>
        <taxon>Bacteria</taxon>
        <taxon>Bacillati</taxon>
        <taxon>Bacillota</taxon>
        <taxon>Bacilli</taxon>
        <taxon>Bacillales</taxon>
        <taxon>Bacillaceae</taxon>
        <taxon>Peribacillus</taxon>
    </lineage>
</organism>
<evidence type="ECO:0000313" key="3">
    <source>
        <dbReference type="Proteomes" id="UP000266016"/>
    </source>
</evidence>